<protein>
    <recommendedName>
        <fullName evidence="2">histidine kinase</fullName>
        <ecNumber evidence="2">2.7.13.3</ecNumber>
    </recommendedName>
</protein>
<feature type="transmembrane region" description="Helical" evidence="9">
    <location>
        <begin position="7"/>
        <end position="26"/>
    </location>
</feature>
<dbReference type="EMBL" id="VRLR01000002">
    <property type="protein sequence ID" value="TXK82185.1"/>
    <property type="molecule type" value="Genomic_DNA"/>
</dbReference>
<keyword evidence="9" id="KW-0472">Membrane</keyword>
<feature type="domain" description="Histidine kinase" evidence="10">
    <location>
        <begin position="216"/>
        <end position="414"/>
    </location>
</feature>
<evidence type="ECO:0000259" key="10">
    <source>
        <dbReference type="PROSITE" id="PS50109"/>
    </source>
</evidence>
<dbReference type="InterPro" id="IPR036890">
    <property type="entry name" value="HATPase_C_sf"/>
</dbReference>
<dbReference type="SMART" id="SM00388">
    <property type="entry name" value="HisKA"/>
    <property type="match status" value="1"/>
</dbReference>
<dbReference type="AlphaFoldDB" id="A0A5C8M172"/>
<keyword evidence="5" id="KW-0547">Nucleotide-binding</keyword>
<keyword evidence="9" id="KW-0812">Transmembrane</keyword>
<dbReference type="GO" id="GO:0000155">
    <property type="term" value="F:phosphorelay sensor kinase activity"/>
    <property type="evidence" value="ECO:0007669"/>
    <property type="project" value="InterPro"/>
</dbReference>
<evidence type="ECO:0000256" key="7">
    <source>
        <dbReference type="ARBA" id="ARBA00022840"/>
    </source>
</evidence>
<evidence type="ECO:0000256" key="1">
    <source>
        <dbReference type="ARBA" id="ARBA00000085"/>
    </source>
</evidence>
<evidence type="ECO:0000256" key="6">
    <source>
        <dbReference type="ARBA" id="ARBA00022777"/>
    </source>
</evidence>
<dbReference type="EC" id="2.7.13.3" evidence="2"/>
<dbReference type="InterPro" id="IPR005467">
    <property type="entry name" value="His_kinase_dom"/>
</dbReference>
<dbReference type="InterPro" id="IPR004358">
    <property type="entry name" value="Sig_transdc_His_kin-like_C"/>
</dbReference>
<proteinExistence type="predicted"/>
<evidence type="ECO:0000256" key="8">
    <source>
        <dbReference type="ARBA" id="ARBA00023012"/>
    </source>
</evidence>
<dbReference type="InterPro" id="IPR003594">
    <property type="entry name" value="HATPase_dom"/>
</dbReference>
<keyword evidence="6 11" id="KW-0418">Kinase</keyword>
<dbReference type="Proteomes" id="UP000321814">
    <property type="component" value="Unassembled WGS sequence"/>
</dbReference>
<dbReference type="PANTHER" id="PTHR42878">
    <property type="entry name" value="TWO-COMPONENT HISTIDINE KINASE"/>
    <property type="match status" value="1"/>
</dbReference>
<comment type="catalytic activity">
    <reaction evidence="1">
        <text>ATP + protein L-histidine = ADP + protein N-phospho-L-histidine.</text>
        <dbReference type="EC" id="2.7.13.3"/>
    </reaction>
</comment>
<name>A0A5C8M172_9GAMM</name>
<dbReference type="SMART" id="SM00387">
    <property type="entry name" value="HATPase_c"/>
    <property type="match status" value="1"/>
</dbReference>
<keyword evidence="8" id="KW-0902">Two-component regulatory system</keyword>
<gene>
    <name evidence="11" type="ORF">FU839_04675</name>
</gene>
<dbReference type="Pfam" id="PF00512">
    <property type="entry name" value="HisKA"/>
    <property type="match status" value="1"/>
</dbReference>
<dbReference type="Pfam" id="PF02518">
    <property type="entry name" value="HATPase_c"/>
    <property type="match status" value="1"/>
</dbReference>
<dbReference type="SUPFAM" id="SSF47384">
    <property type="entry name" value="Homodimeric domain of signal transducing histidine kinase"/>
    <property type="match status" value="1"/>
</dbReference>
<dbReference type="Gene3D" id="1.10.287.130">
    <property type="match status" value="1"/>
</dbReference>
<dbReference type="GO" id="GO:0007234">
    <property type="term" value="P:osmosensory signaling via phosphorelay pathway"/>
    <property type="evidence" value="ECO:0007669"/>
    <property type="project" value="TreeGrafter"/>
</dbReference>
<evidence type="ECO:0000256" key="9">
    <source>
        <dbReference type="SAM" id="Phobius"/>
    </source>
</evidence>
<dbReference type="GO" id="GO:0030295">
    <property type="term" value="F:protein kinase activator activity"/>
    <property type="evidence" value="ECO:0007669"/>
    <property type="project" value="TreeGrafter"/>
</dbReference>
<reference evidence="11 12" key="1">
    <citation type="submission" date="2019-08" db="EMBL/GenBank/DDBJ databases">
        <title>Draft genome analysis of Rheinheimera tangshanensis isolated from the roots of fresh rice plants (Oryza sativa).</title>
        <authorList>
            <person name="Yu Q."/>
            <person name="Qi Y."/>
            <person name="Zhang H."/>
            <person name="Pu J."/>
        </authorList>
    </citation>
    <scope>NUCLEOTIDE SEQUENCE [LARGE SCALE GENOMIC DNA]</scope>
    <source>
        <strain evidence="11 12">JA3-B52</strain>
    </source>
</reference>
<comment type="caution">
    <text evidence="11">The sequence shown here is derived from an EMBL/GenBank/DDBJ whole genome shotgun (WGS) entry which is preliminary data.</text>
</comment>
<dbReference type="GO" id="GO:0000156">
    <property type="term" value="F:phosphorelay response regulator activity"/>
    <property type="evidence" value="ECO:0007669"/>
    <property type="project" value="TreeGrafter"/>
</dbReference>
<dbReference type="InterPro" id="IPR050351">
    <property type="entry name" value="BphY/WalK/GraS-like"/>
</dbReference>
<keyword evidence="9" id="KW-1133">Transmembrane helix</keyword>
<dbReference type="PROSITE" id="PS50109">
    <property type="entry name" value="HIS_KIN"/>
    <property type="match status" value="1"/>
</dbReference>
<evidence type="ECO:0000256" key="3">
    <source>
        <dbReference type="ARBA" id="ARBA00022553"/>
    </source>
</evidence>
<accession>A0A5C8M172</accession>
<evidence type="ECO:0000313" key="12">
    <source>
        <dbReference type="Proteomes" id="UP000321814"/>
    </source>
</evidence>
<evidence type="ECO:0000313" key="11">
    <source>
        <dbReference type="EMBL" id="TXK82185.1"/>
    </source>
</evidence>
<dbReference type="InterPro" id="IPR036097">
    <property type="entry name" value="HisK_dim/P_sf"/>
</dbReference>
<organism evidence="11 12">
    <name type="scientific">Rheinheimera tangshanensis</name>
    <dbReference type="NCBI Taxonomy" id="400153"/>
    <lineage>
        <taxon>Bacteria</taxon>
        <taxon>Pseudomonadati</taxon>
        <taxon>Pseudomonadota</taxon>
        <taxon>Gammaproteobacteria</taxon>
        <taxon>Chromatiales</taxon>
        <taxon>Chromatiaceae</taxon>
        <taxon>Rheinheimera</taxon>
    </lineage>
</organism>
<dbReference type="PANTHER" id="PTHR42878:SF7">
    <property type="entry name" value="SENSOR HISTIDINE KINASE GLRK"/>
    <property type="match status" value="1"/>
</dbReference>
<dbReference type="SUPFAM" id="SSF55874">
    <property type="entry name" value="ATPase domain of HSP90 chaperone/DNA topoisomerase II/histidine kinase"/>
    <property type="match status" value="1"/>
</dbReference>
<keyword evidence="12" id="KW-1185">Reference proteome</keyword>
<evidence type="ECO:0000256" key="5">
    <source>
        <dbReference type="ARBA" id="ARBA00022741"/>
    </source>
</evidence>
<feature type="transmembrane region" description="Helical" evidence="9">
    <location>
        <begin position="32"/>
        <end position="53"/>
    </location>
</feature>
<keyword evidence="3" id="KW-0597">Phosphoprotein</keyword>
<dbReference type="RefSeq" id="WP_147903416.1">
    <property type="nucleotide sequence ID" value="NZ_BAAAGC010000017.1"/>
</dbReference>
<dbReference type="PRINTS" id="PR00344">
    <property type="entry name" value="BCTRLSENSOR"/>
</dbReference>
<dbReference type="InterPro" id="IPR003661">
    <property type="entry name" value="HisK_dim/P_dom"/>
</dbReference>
<dbReference type="CDD" id="cd00082">
    <property type="entry name" value="HisKA"/>
    <property type="match status" value="1"/>
</dbReference>
<sequence>MPWLKTSYVLLLSIALLFVVLSLYLLQSGCTVLAVVTLLYLASWPALALWYLLHRREQRQWQQLSSYVMALQAGETNYRLMQEGLSLPALQLYQQLVLLSQSRQKDDGKQQLLFTALWQHLPYPVCVFDAGQRLLYANTAASHSLQRPLLTGSDASQLGFRRADADVFHPDLQTGWLQHSVQFQLQSQQCVIYYASDLRHPLYQQQKASQQQLIRVLSHELRNSLTPMASMSETLLSTDELPEAQTRQVLSRIHQRSLRLLGFIDSYVQLQQLPAAQPQWLNLPELLQEMPQADYVQFSGELYCYADPEQLAQLLLNILKNAVEACSADTEKAPEIILNFYCIGDQQLLTLTDNGPGFSNTDNLFTPFYTTKPTGSGVGLMLCQEIMHLHEGTIKASNTSSGHGCIELRWPLPALARV</sequence>
<keyword evidence="4" id="KW-0808">Transferase</keyword>
<evidence type="ECO:0000256" key="2">
    <source>
        <dbReference type="ARBA" id="ARBA00012438"/>
    </source>
</evidence>
<evidence type="ECO:0000256" key="4">
    <source>
        <dbReference type="ARBA" id="ARBA00022679"/>
    </source>
</evidence>
<keyword evidence="7" id="KW-0067">ATP-binding</keyword>
<dbReference type="GO" id="GO:0005524">
    <property type="term" value="F:ATP binding"/>
    <property type="evidence" value="ECO:0007669"/>
    <property type="project" value="UniProtKB-KW"/>
</dbReference>
<dbReference type="OrthoDB" id="1931120at2"/>
<dbReference type="Gene3D" id="3.30.565.10">
    <property type="entry name" value="Histidine kinase-like ATPase, C-terminal domain"/>
    <property type="match status" value="1"/>
</dbReference>